<name>A0A271IUE0_9BACT</name>
<proteinExistence type="predicted"/>
<reference evidence="1 2" key="1">
    <citation type="submission" date="2016-11" db="EMBL/GenBank/DDBJ databases">
        <title>Study of marine rhodopsin-containing bacteria.</title>
        <authorList>
            <person name="Yoshizawa S."/>
            <person name="Kumagai Y."/>
            <person name="Kogure K."/>
        </authorList>
    </citation>
    <scope>NUCLEOTIDE SEQUENCE [LARGE SCALE GENOMIC DNA]</scope>
    <source>
        <strain evidence="1 2">SAORIC-28</strain>
    </source>
</reference>
<keyword evidence="2" id="KW-1185">Reference proteome</keyword>
<accession>A0A271IUE0</accession>
<dbReference type="AlphaFoldDB" id="A0A271IUE0"/>
<evidence type="ECO:0000313" key="2">
    <source>
        <dbReference type="Proteomes" id="UP000216339"/>
    </source>
</evidence>
<dbReference type="EMBL" id="MQWD01000005">
    <property type="protein sequence ID" value="PAP74548.1"/>
    <property type="molecule type" value="Genomic_DNA"/>
</dbReference>
<organism evidence="1 2">
    <name type="scientific">Rubrivirga marina</name>
    <dbReference type="NCBI Taxonomy" id="1196024"/>
    <lineage>
        <taxon>Bacteria</taxon>
        <taxon>Pseudomonadati</taxon>
        <taxon>Rhodothermota</taxon>
        <taxon>Rhodothermia</taxon>
        <taxon>Rhodothermales</taxon>
        <taxon>Rubricoccaceae</taxon>
        <taxon>Rubrivirga</taxon>
    </lineage>
</organism>
<sequence length="122" mass="13791">MPKNLVQQYGPLLPHLDDVADLFWFSEQAFVVAADEGGAQPEDWGTIEGRVVQLLMLHALNASYSVRLLTAYAQTTEAYALLRVRLEQAIVFSYLVHAEPEKGTVPYIEDIDRFVRRVTVAR</sequence>
<dbReference type="OrthoDB" id="564699at2"/>
<protein>
    <submittedName>
        <fullName evidence="1">Uncharacterized protein</fullName>
    </submittedName>
</protein>
<dbReference type="RefSeq" id="WP_095512513.1">
    <property type="nucleotide sequence ID" value="NZ_MQWD01000005.1"/>
</dbReference>
<gene>
    <name evidence="1" type="ORF">BSZ37_20420</name>
</gene>
<evidence type="ECO:0000313" key="1">
    <source>
        <dbReference type="EMBL" id="PAP74548.1"/>
    </source>
</evidence>
<comment type="caution">
    <text evidence="1">The sequence shown here is derived from an EMBL/GenBank/DDBJ whole genome shotgun (WGS) entry which is preliminary data.</text>
</comment>
<dbReference type="Proteomes" id="UP000216339">
    <property type="component" value="Unassembled WGS sequence"/>
</dbReference>